<accession>N1Q460</accession>
<feature type="compositionally biased region" description="Polar residues" evidence="1">
    <location>
        <begin position="380"/>
        <end position="389"/>
    </location>
</feature>
<protein>
    <recommendedName>
        <fullName evidence="4">RRM domain-containing protein</fullName>
    </recommendedName>
</protein>
<feature type="compositionally biased region" description="Basic residues" evidence="1">
    <location>
        <begin position="1229"/>
        <end position="1239"/>
    </location>
</feature>
<feature type="compositionally biased region" description="Low complexity" evidence="1">
    <location>
        <begin position="1019"/>
        <end position="1028"/>
    </location>
</feature>
<evidence type="ECO:0000313" key="2">
    <source>
        <dbReference type="EMBL" id="EME50043.1"/>
    </source>
</evidence>
<reference evidence="2 3" key="2">
    <citation type="journal article" date="2012" name="PLoS Pathog.">
        <title>Diverse lifestyles and strategies of plant pathogenesis encoded in the genomes of eighteen Dothideomycetes fungi.</title>
        <authorList>
            <person name="Ohm R.A."/>
            <person name="Feau N."/>
            <person name="Henrissat B."/>
            <person name="Schoch C.L."/>
            <person name="Horwitz B.A."/>
            <person name="Barry K.W."/>
            <person name="Condon B.J."/>
            <person name="Copeland A.C."/>
            <person name="Dhillon B."/>
            <person name="Glaser F."/>
            <person name="Hesse C.N."/>
            <person name="Kosti I."/>
            <person name="LaButti K."/>
            <person name="Lindquist E.A."/>
            <person name="Lucas S."/>
            <person name="Salamov A.A."/>
            <person name="Bradshaw R.E."/>
            <person name="Ciuffetti L."/>
            <person name="Hamelin R.C."/>
            <person name="Kema G.H.J."/>
            <person name="Lawrence C."/>
            <person name="Scott J.A."/>
            <person name="Spatafora J.W."/>
            <person name="Turgeon B.G."/>
            <person name="de Wit P.J.G.M."/>
            <person name="Zhong S."/>
            <person name="Goodwin S.B."/>
            <person name="Grigoriev I.V."/>
        </authorList>
    </citation>
    <scope>NUCLEOTIDE SEQUENCE [LARGE SCALE GENOMIC DNA]</scope>
    <source>
        <strain evidence="3">NZE10 / CBS 128990</strain>
    </source>
</reference>
<feature type="compositionally biased region" description="Basic and acidic residues" evidence="1">
    <location>
        <begin position="419"/>
        <end position="430"/>
    </location>
</feature>
<dbReference type="CDD" id="cd00590">
    <property type="entry name" value="RRM_SF"/>
    <property type="match status" value="1"/>
</dbReference>
<feature type="compositionally biased region" description="Polar residues" evidence="1">
    <location>
        <begin position="969"/>
        <end position="985"/>
    </location>
</feature>
<dbReference type="Proteomes" id="UP000016933">
    <property type="component" value="Unassembled WGS sequence"/>
</dbReference>
<dbReference type="HOGENOM" id="CLU_253419_0_0_1"/>
<keyword evidence="3" id="KW-1185">Reference proteome</keyword>
<evidence type="ECO:0000256" key="1">
    <source>
        <dbReference type="SAM" id="MobiDB-lite"/>
    </source>
</evidence>
<feature type="compositionally biased region" description="Polar residues" evidence="1">
    <location>
        <begin position="1163"/>
        <end position="1173"/>
    </location>
</feature>
<dbReference type="EMBL" id="KB446535">
    <property type="protein sequence ID" value="EME50043.1"/>
    <property type="molecule type" value="Genomic_DNA"/>
</dbReference>
<feature type="region of interest" description="Disordered" evidence="1">
    <location>
        <begin position="1125"/>
        <end position="1192"/>
    </location>
</feature>
<feature type="region of interest" description="Disordered" evidence="1">
    <location>
        <begin position="891"/>
        <end position="1104"/>
    </location>
</feature>
<feature type="compositionally biased region" description="Basic and acidic residues" evidence="1">
    <location>
        <begin position="748"/>
        <end position="759"/>
    </location>
</feature>
<feature type="compositionally biased region" description="Basic and acidic residues" evidence="1">
    <location>
        <begin position="952"/>
        <end position="966"/>
    </location>
</feature>
<feature type="compositionally biased region" description="Polar residues" evidence="1">
    <location>
        <begin position="1069"/>
        <end position="1081"/>
    </location>
</feature>
<dbReference type="InterPro" id="IPR035979">
    <property type="entry name" value="RBD_domain_sf"/>
</dbReference>
<feature type="region of interest" description="Disordered" evidence="1">
    <location>
        <begin position="706"/>
        <end position="826"/>
    </location>
</feature>
<evidence type="ECO:0000313" key="3">
    <source>
        <dbReference type="Proteomes" id="UP000016933"/>
    </source>
</evidence>
<feature type="compositionally biased region" description="Basic residues" evidence="1">
    <location>
        <begin position="252"/>
        <end position="264"/>
    </location>
</feature>
<feature type="region of interest" description="Disordered" evidence="1">
    <location>
        <begin position="336"/>
        <end position="466"/>
    </location>
</feature>
<name>N1Q460_DOTSN</name>
<dbReference type="OrthoDB" id="3945592at2759"/>
<sequence length="1445" mass="155946">MSADQGPMATPVIARSDPYAEIESFSQSSIAEDTHKWCAVMPWDFPQANTKEAEDEFLLRFFSDHEVHMHSARFLAHVWKCIALYNAQFRIPAMVEKWIEDNTEIWRHPNVTKHIFKEDAQPGVVFSEPELNTYPDAFLRVAVKGIQTRLKDMDLPSNAAEAPESAPAVDTAAVDSSNTEISLLPNAGSSSTIKPAAPTHVEATTFTGPHQNLVDGIMQQQVPAMQPPPNPSFSRPNGARHGAYAQPEHRPLSHKKPRGGHNTKRSSFGAHHGPGPLPPPGFENSRQLSNPFSHPYGASIALNAVNGPPYMLPGRVSSGGQQSGGEEQTVPPHLQFHQSQVPPSTTYMPPFPPSNTPRYSIEHGMPGSARLYDPERYGNHMQNHSSRPGPQQELPLMVDRTNLQGNAPSFSYQAPTHGGDGRDPKRRDSVASRGGKRAYGGSIRGRGSRGGRDSVSYTGNHESKTISDNKPRWIMQRDKPLDEIRRSSLNENMPLPSQDARNSIVKMPKAFENLSSTSSGNHGSFGVPRQTHEKAAYPQALCSTTCTKNDIAADCTTGTKLIVFDSRNDIPDTEIRDYFSRFGTVSYIGRLKSQSPEATHCNIWITFATVAEARKCLTARGQFWPFGQRDYLQVENAKQHWDASHRLHQPHHSQYAPPAPSFVADNATQTATDLSNLPLHQGLVSDAPPVDSVALDGIALMLSQDTSPAASGTTTPKKKAKANRKKKPKKSELLAEATAKVLAEAESGSERKSPDDDKAPSMLDSKVSVVSEGHDSCDNKPPKDRDDTAEHAETGATKSDELSADDSYHPNVCSPQPVDGSTLLNDRAYSSYTPAAPTTIEGFEDLPAADETGKMEPESYEHILVSNEKESEAMISGPTTTDVSTVQQHYEATGLEDSPETPKASVQFPSSLKGSKKAPIPKVPGSKAIPVVLPDLDVKSTTPAANEPANQYEHKGPDMKNDEADKISVPQQHSTSVGSGATTGYITALDMPAVDNAPTSSTEDVVLHVSSVAEEPKSMKSSKPKGPGQTESLSVFSSKAKKDKRKVSKSTKAKGSIKGKPTTADEFTGASQDTSGVNSGAGTPVPQEQPMQSTDAVQATVLRGLIDAPHPERCIHEPSVVNATVADGEEVTAPPAVTDRPPRPVRRGTFDTIFSYIRGGSQGNTSVTTGSQAESKREEKAETEKSTADDGATALSISELAGNYIQAQANSSESVGLGISNDITNGQLKSKKKKIKSRGKKEAQADVTATEPKQTRMTATEPLFKYSGNEAQPEGASSATDNSAPTGSPSGGTTRVLSKEEYIVKPKPLRKTHKRVASSRLSSDDSTDQSSAVAISHRRSSKEVSATQAAQRPRSPPLTILLVSVPPTDPDQVVEHLLGQDRVEDVTDVNEIDISDSKIFDSNGKADANDRVSPEVEEMRARMNELQQKEQKVKQSKGTEKAEAQ</sequence>
<gene>
    <name evidence="2" type="ORF">DOTSEDRAFT_77159</name>
</gene>
<dbReference type="eggNOG" id="ENOG502RKWT">
    <property type="taxonomic scope" value="Eukaryota"/>
</dbReference>
<evidence type="ECO:0008006" key="4">
    <source>
        <dbReference type="Google" id="ProtNLM"/>
    </source>
</evidence>
<feature type="compositionally biased region" description="Basic residues" evidence="1">
    <location>
        <begin position="1307"/>
        <end position="1317"/>
    </location>
</feature>
<feature type="compositionally biased region" description="Basic and acidic residues" evidence="1">
    <location>
        <begin position="772"/>
        <end position="801"/>
    </location>
</feature>
<feature type="compositionally biased region" description="Basic and acidic residues" evidence="1">
    <location>
        <begin position="1174"/>
        <end position="1188"/>
    </location>
</feature>
<feature type="compositionally biased region" description="Basic residues" evidence="1">
    <location>
        <begin position="716"/>
        <end position="729"/>
    </location>
</feature>
<proteinExistence type="predicted"/>
<feature type="compositionally biased region" description="Basic residues" evidence="1">
    <location>
        <begin position="1039"/>
        <end position="1057"/>
    </location>
</feature>
<feature type="region of interest" description="Disordered" evidence="1">
    <location>
        <begin position="1210"/>
        <end position="1358"/>
    </location>
</feature>
<feature type="compositionally biased region" description="Polar residues" evidence="1">
    <location>
        <begin position="1275"/>
        <end position="1296"/>
    </location>
</feature>
<dbReference type="SUPFAM" id="SSF54928">
    <property type="entry name" value="RNA-binding domain, RBD"/>
    <property type="match status" value="1"/>
</dbReference>
<organism evidence="2 3">
    <name type="scientific">Dothistroma septosporum (strain NZE10 / CBS 128990)</name>
    <name type="common">Red band needle blight fungus</name>
    <name type="synonym">Mycosphaerella pini</name>
    <dbReference type="NCBI Taxonomy" id="675120"/>
    <lineage>
        <taxon>Eukaryota</taxon>
        <taxon>Fungi</taxon>
        <taxon>Dikarya</taxon>
        <taxon>Ascomycota</taxon>
        <taxon>Pezizomycotina</taxon>
        <taxon>Dothideomycetes</taxon>
        <taxon>Dothideomycetidae</taxon>
        <taxon>Mycosphaerellales</taxon>
        <taxon>Mycosphaerellaceae</taxon>
        <taxon>Dothistroma</taxon>
    </lineage>
</organism>
<dbReference type="GO" id="GO:0003676">
    <property type="term" value="F:nucleic acid binding"/>
    <property type="evidence" value="ECO:0007669"/>
    <property type="project" value="InterPro"/>
</dbReference>
<feature type="region of interest" description="Disordered" evidence="1">
    <location>
        <begin position="1421"/>
        <end position="1445"/>
    </location>
</feature>
<dbReference type="OMA" id="WTVEDLW"/>
<reference evidence="3" key="1">
    <citation type="journal article" date="2012" name="PLoS Genet.">
        <title>The genomes of the fungal plant pathogens Cladosporium fulvum and Dothistroma septosporum reveal adaptation to different hosts and lifestyles but also signatures of common ancestry.</title>
        <authorList>
            <person name="de Wit P.J.G.M."/>
            <person name="van der Burgt A."/>
            <person name="Oekmen B."/>
            <person name="Stergiopoulos I."/>
            <person name="Abd-Elsalam K.A."/>
            <person name="Aerts A.L."/>
            <person name="Bahkali A.H."/>
            <person name="Beenen H.G."/>
            <person name="Chettri P."/>
            <person name="Cox M.P."/>
            <person name="Datema E."/>
            <person name="de Vries R.P."/>
            <person name="Dhillon B."/>
            <person name="Ganley A.R."/>
            <person name="Griffiths S.A."/>
            <person name="Guo Y."/>
            <person name="Hamelin R.C."/>
            <person name="Henrissat B."/>
            <person name="Kabir M.S."/>
            <person name="Jashni M.K."/>
            <person name="Kema G."/>
            <person name="Klaubauf S."/>
            <person name="Lapidus A."/>
            <person name="Levasseur A."/>
            <person name="Lindquist E."/>
            <person name="Mehrabi R."/>
            <person name="Ohm R.A."/>
            <person name="Owen T.J."/>
            <person name="Salamov A."/>
            <person name="Schwelm A."/>
            <person name="Schijlen E."/>
            <person name="Sun H."/>
            <person name="van den Burg H.A."/>
            <person name="van Ham R.C.H.J."/>
            <person name="Zhang S."/>
            <person name="Goodwin S.B."/>
            <person name="Grigoriev I.V."/>
            <person name="Collemare J."/>
            <person name="Bradshaw R.E."/>
        </authorList>
    </citation>
    <scope>NUCLEOTIDE SEQUENCE [LARGE SCALE GENOMIC DNA]</scope>
    <source>
        <strain evidence="3">NZE10 / CBS 128990</strain>
    </source>
</reference>
<feature type="compositionally biased region" description="Polar residues" evidence="1">
    <location>
        <begin position="401"/>
        <end position="414"/>
    </location>
</feature>
<feature type="region of interest" description="Disordered" evidence="1">
    <location>
        <begin position="222"/>
        <end position="290"/>
    </location>
</feature>